<evidence type="ECO:0000313" key="1">
    <source>
        <dbReference type="EMBL" id="TFI56344.1"/>
    </source>
</evidence>
<dbReference type="PANTHER" id="PTHR38477:SF1">
    <property type="entry name" value="MUREIN L,D-TRANSPEPTIDASE CATALYTIC DOMAIN FAMILY PROTEIN"/>
    <property type="match status" value="1"/>
</dbReference>
<dbReference type="InterPro" id="IPR019546">
    <property type="entry name" value="TAT_signal_bac_arc"/>
</dbReference>
<dbReference type="PROSITE" id="PS51318">
    <property type="entry name" value="TAT"/>
    <property type="match status" value="1"/>
</dbReference>
<dbReference type="OrthoDB" id="9815195at2"/>
<dbReference type="Proteomes" id="UP000298213">
    <property type="component" value="Unassembled WGS sequence"/>
</dbReference>
<dbReference type="PANTHER" id="PTHR38477">
    <property type="entry name" value="HYPOTHETICAL EXPORTED PROTEIN"/>
    <property type="match status" value="1"/>
</dbReference>
<gene>
    <name evidence="1" type="ORF">E2493_20685</name>
</gene>
<comment type="caution">
    <text evidence="1">The sequence shown here is derived from an EMBL/GenBank/DDBJ whole genome shotgun (WGS) entry which is preliminary data.</text>
</comment>
<proteinExistence type="predicted"/>
<dbReference type="NCBIfam" id="TIGR01409">
    <property type="entry name" value="TAT_signal_seq"/>
    <property type="match status" value="1"/>
</dbReference>
<dbReference type="InterPro" id="IPR006311">
    <property type="entry name" value="TAT_signal"/>
</dbReference>
<dbReference type="InterPro" id="IPR032676">
    <property type="entry name" value="YkuD_2"/>
</dbReference>
<evidence type="ECO:0000313" key="2">
    <source>
        <dbReference type="Proteomes" id="UP000298213"/>
    </source>
</evidence>
<name>A0A4Y8ZK86_9SPHN</name>
<reference evidence="1 2" key="1">
    <citation type="submission" date="2019-03" db="EMBL/GenBank/DDBJ databases">
        <title>Genome sequence of Sphingomonas sp. 17J27-24.</title>
        <authorList>
            <person name="Kim M."/>
            <person name="Maeng S."/>
            <person name="Sathiyaraj S."/>
        </authorList>
    </citation>
    <scope>NUCLEOTIDE SEQUENCE [LARGE SCALE GENOMIC DNA]</scope>
    <source>
        <strain evidence="1 2">17J27-24</strain>
    </source>
</reference>
<sequence>MLNRRPSLRSGSEQLCGEWIPSCGGLHPTLTQIVEAARRFWQKGQLRRVLVSLTRRSFLNAVAATGAVAAVPAKVFATVAPPQPSINPALRARALAALEAHGDRIKMRDVIGIADFNRFSREPRFYIVDLRSAFTTQHLVAHGRGSDPGHLGWLERFSNEIGSEATSEGAYLTGDSYTGKYGWSMRLFGLDASNSNALARSIVVHSAWYAEPKVAETFGKLGRSEGCFALPGISHAEAMTRLGSGRLLYAEKI</sequence>
<accession>A0A4Y8ZK86</accession>
<dbReference type="Pfam" id="PF13645">
    <property type="entry name" value="YkuD_2"/>
    <property type="match status" value="1"/>
</dbReference>
<keyword evidence="2" id="KW-1185">Reference proteome</keyword>
<organism evidence="1 2">
    <name type="scientific">Sphingomonas parva</name>
    <dbReference type="NCBI Taxonomy" id="2555898"/>
    <lineage>
        <taxon>Bacteria</taxon>
        <taxon>Pseudomonadati</taxon>
        <taxon>Pseudomonadota</taxon>
        <taxon>Alphaproteobacteria</taxon>
        <taxon>Sphingomonadales</taxon>
        <taxon>Sphingomonadaceae</taxon>
        <taxon>Sphingomonas</taxon>
    </lineage>
</organism>
<protein>
    <submittedName>
        <fullName evidence="1">Murein L,D-transpeptidase catalytic domain family protein</fullName>
    </submittedName>
</protein>
<dbReference type="EMBL" id="SPDV01000097">
    <property type="protein sequence ID" value="TFI56344.1"/>
    <property type="molecule type" value="Genomic_DNA"/>
</dbReference>
<dbReference type="AlphaFoldDB" id="A0A4Y8ZK86"/>